<sequence>TFFSILVYLFSTLFLLTFTCILLDQQAEFGNLSDTEQRESFKQDWRAYRGPPRYSDPPGVEEPANMDITMPFITVVSSSGKRRDRLSRAPSREARLRKSRYPDSVHELPMVAPEEEDEHSVHSMARSGDTRSYEEPHYDYSPLFDDMSIHGSDEAKSGSSSSSKRSDGKYECFIALCFCNIIIIIV</sequence>
<feature type="compositionally biased region" description="Basic and acidic residues" evidence="1">
    <location>
        <begin position="128"/>
        <end position="137"/>
    </location>
</feature>
<feature type="non-terminal residue" evidence="3">
    <location>
        <position position="1"/>
    </location>
</feature>
<dbReference type="Proteomes" id="UP000271974">
    <property type="component" value="Unassembled WGS sequence"/>
</dbReference>
<feature type="transmembrane region" description="Helical" evidence="2">
    <location>
        <begin position="6"/>
        <end position="23"/>
    </location>
</feature>
<reference evidence="3 4" key="1">
    <citation type="submission" date="2019-01" db="EMBL/GenBank/DDBJ databases">
        <title>A draft genome assembly of the solar-powered sea slug Elysia chlorotica.</title>
        <authorList>
            <person name="Cai H."/>
            <person name="Li Q."/>
            <person name="Fang X."/>
            <person name="Li J."/>
            <person name="Curtis N.E."/>
            <person name="Altenburger A."/>
            <person name="Shibata T."/>
            <person name="Feng M."/>
            <person name="Maeda T."/>
            <person name="Schwartz J.A."/>
            <person name="Shigenobu S."/>
            <person name="Lundholm N."/>
            <person name="Nishiyama T."/>
            <person name="Yang H."/>
            <person name="Hasebe M."/>
            <person name="Li S."/>
            <person name="Pierce S.K."/>
            <person name="Wang J."/>
        </authorList>
    </citation>
    <scope>NUCLEOTIDE SEQUENCE [LARGE SCALE GENOMIC DNA]</scope>
    <source>
        <strain evidence="3">EC2010</strain>
        <tissue evidence="3">Whole organism of an adult</tissue>
    </source>
</reference>
<evidence type="ECO:0000313" key="3">
    <source>
        <dbReference type="EMBL" id="RUS69438.1"/>
    </source>
</evidence>
<keyword evidence="2" id="KW-1133">Transmembrane helix</keyword>
<accession>A0A433SK30</accession>
<protein>
    <submittedName>
        <fullName evidence="3">Uncharacterized protein</fullName>
    </submittedName>
</protein>
<feature type="compositionally biased region" description="Basic and acidic residues" evidence="1">
    <location>
        <begin position="86"/>
        <end position="106"/>
    </location>
</feature>
<keyword evidence="2" id="KW-0812">Transmembrane</keyword>
<dbReference type="AlphaFoldDB" id="A0A433SK30"/>
<dbReference type="EMBL" id="RQTK01001683">
    <property type="protein sequence ID" value="RUS69438.1"/>
    <property type="molecule type" value="Genomic_DNA"/>
</dbReference>
<keyword evidence="4" id="KW-1185">Reference proteome</keyword>
<gene>
    <name evidence="3" type="ORF">EGW08_022802</name>
</gene>
<evidence type="ECO:0000256" key="2">
    <source>
        <dbReference type="SAM" id="Phobius"/>
    </source>
</evidence>
<feature type="region of interest" description="Disordered" evidence="1">
    <location>
        <begin position="79"/>
        <end position="137"/>
    </location>
</feature>
<evidence type="ECO:0000313" key="4">
    <source>
        <dbReference type="Proteomes" id="UP000271974"/>
    </source>
</evidence>
<name>A0A433SK30_ELYCH</name>
<organism evidence="3 4">
    <name type="scientific">Elysia chlorotica</name>
    <name type="common">Eastern emerald elysia</name>
    <name type="synonym">Sea slug</name>
    <dbReference type="NCBI Taxonomy" id="188477"/>
    <lineage>
        <taxon>Eukaryota</taxon>
        <taxon>Metazoa</taxon>
        <taxon>Spiralia</taxon>
        <taxon>Lophotrochozoa</taxon>
        <taxon>Mollusca</taxon>
        <taxon>Gastropoda</taxon>
        <taxon>Heterobranchia</taxon>
        <taxon>Euthyneura</taxon>
        <taxon>Panpulmonata</taxon>
        <taxon>Sacoglossa</taxon>
        <taxon>Placobranchoidea</taxon>
        <taxon>Plakobranchidae</taxon>
        <taxon>Elysia</taxon>
    </lineage>
</organism>
<proteinExistence type="predicted"/>
<keyword evidence="2" id="KW-0472">Membrane</keyword>
<comment type="caution">
    <text evidence="3">The sequence shown here is derived from an EMBL/GenBank/DDBJ whole genome shotgun (WGS) entry which is preliminary data.</text>
</comment>
<evidence type="ECO:0000256" key="1">
    <source>
        <dbReference type="SAM" id="MobiDB-lite"/>
    </source>
</evidence>